<evidence type="ECO:0000256" key="2">
    <source>
        <dbReference type="ARBA" id="ARBA00022692"/>
    </source>
</evidence>
<reference evidence="12" key="1">
    <citation type="submission" date="2021-01" db="EMBL/GenBank/DDBJ databases">
        <authorList>
            <consortium name="Genoscope - CEA"/>
            <person name="William W."/>
        </authorList>
    </citation>
    <scope>NUCLEOTIDE SEQUENCE</scope>
</reference>
<evidence type="ECO:0000256" key="9">
    <source>
        <dbReference type="SAM" id="Phobius"/>
    </source>
</evidence>
<dbReference type="Proteomes" id="UP000688137">
    <property type="component" value="Unassembled WGS sequence"/>
</dbReference>
<keyword evidence="6 9" id="KW-1133">Transmembrane helix</keyword>
<dbReference type="SMART" id="SM00184">
    <property type="entry name" value="RING"/>
    <property type="match status" value="1"/>
</dbReference>
<dbReference type="InterPro" id="IPR011016">
    <property type="entry name" value="Znf_RING-CH"/>
</dbReference>
<accession>A0A8S1ML63</accession>
<dbReference type="InterPro" id="IPR001841">
    <property type="entry name" value="Znf_RING"/>
</dbReference>
<evidence type="ECO:0000256" key="3">
    <source>
        <dbReference type="ARBA" id="ARBA00022723"/>
    </source>
</evidence>
<comment type="caution">
    <text evidence="12">The sequence shown here is derived from an EMBL/GenBank/DDBJ whole genome shotgun (WGS) entry which is preliminary data.</text>
</comment>
<evidence type="ECO:0000256" key="1">
    <source>
        <dbReference type="ARBA" id="ARBA00004370"/>
    </source>
</evidence>
<name>A0A8S1ML63_PARPR</name>
<keyword evidence="2 9" id="KW-0812">Transmembrane</keyword>
<proteinExistence type="predicted"/>
<keyword evidence="4 8" id="KW-0863">Zinc-finger</keyword>
<evidence type="ECO:0000259" key="11">
    <source>
        <dbReference type="PROSITE" id="PS50089"/>
    </source>
</evidence>
<keyword evidence="10" id="KW-0732">Signal</keyword>
<evidence type="ECO:0000256" key="7">
    <source>
        <dbReference type="ARBA" id="ARBA00023136"/>
    </source>
</evidence>
<dbReference type="GO" id="GO:0016020">
    <property type="term" value="C:membrane"/>
    <property type="evidence" value="ECO:0007669"/>
    <property type="project" value="UniProtKB-SubCell"/>
</dbReference>
<evidence type="ECO:0000256" key="8">
    <source>
        <dbReference type="PROSITE-ProRule" id="PRU00175"/>
    </source>
</evidence>
<dbReference type="Pfam" id="PF13639">
    <property type="entry name" value="zf-RING_2"/>
    <property type="match status" value="1"/>
</dbReference>
<dbReference type="PANTHER" id="PTHR46539:SF1">
    <property type="entry name" value="E3 UBIQUITIN-PROTEIN LIGASE ATL42"/>
    <property type="match status" value="1"/>
</dbReference>
<feature type="domain" description="RING-type" evidence="11">
    <location>
        <begin position="318"/>
        <end position="358"/>
    </location>
</feature>
<protein>
    <recommendedName>
        <fullName evidence="11">RING-type domain-containing protein</fullName>
    </recommendedName>
</protein>
<dbReference type="PANTHER" id="PTHR46539">
    <property type="entry name" value="E3 UBIQUITIN-PROTEIN LIGASE ATL42"/>
    <property type="match status" value="1"/>
</dbReference>
<evidence type="ECO:0000256" key="6">
    <source>
        <dbReference type="ARBA" id="ARBA00022989"/>
    </source>
</evidence>
<dbReference type="AlphaFoldDB" id="A0A8S1ML63"/>
<evidence type="ECO:0000313" key="13">
    <source>
        <dbReference type="Proteomes" id="UP000688137"/>
    </source>
</evidence>
<keyword evidence="13" id="KW-1185">Reference proteome</keyword>
<dbReference type="EMBL" id="CAJJDM010000059">
    <property type="protein sequence ID" value="CAD8077576.1"/>
    <property type="molecule type" value="Genomic_DNA"/>
</dbReference>
<dbReference type="SMART" id="SM00744">
    <property type="entry name" value="RINGv"/>
    <property type="match status" value="1"/>
</dbReference>
<dbReference type="OMA" id="TFNDVEY"/>
<evidence type="ECO:0000256" key="5">
    <source>
        <dbReference type="ARBA" id="ARBA00022833"/>
    </source>
</evidence>
<dbReference type="GO" id="GO:0008270">
    <property type="term" value="F:zinc ion binding"/>
    <property type="evidence" value="ECO:0007669"/>
    <property type="project" value="UniProtKB-KW"/>
</dbReference>
<organism evidence="12 13">
    <name type="scientific">Paramecium primaurelia</name>
    <dbReference type="NCBI Taxonomy" id="5886"/>
    <lineage>
        <taxon>Eukaryota</taxon>
        <taxon>Sar</taxon>
        <taxon>Alveolata</taxon>
        <taxon>Ciliophora</taxon>
        <taxon>Intramacronucleata</taxon>
        <taxon>Oligohymenophorea</taxon>
        <taxon>Peniculida</taxon>
        <taxon>Parameciidae</taxon>
        <taxon>Paramecium</taxon>
    </lineage>
</organism>
<evidence type="ECO:0000256" key="4">
    <source>
        <dbReference type="ARBA" id="ARBA00022771"/>
    </source>
</evidence>
<evidence type="ECO:0000256" key="10">
    <source>
        <dbReference type="SAM" id="SignalP"/>
    </source>
</evidence>
<dbReference type="PROSITE" id="PS50089">
    <property type="entry name" value="ZF_RING_2"/>
    <property type="match status" value="1"/>
</dbReference>
<keyword evidence="7 9" id="KW-0472">Membrane</keyword>
<evidence type="ECO:0000313" key="12">
    <source>
        <dbReference type="EMBL" id="CAD8077576.1"/>
    </source>
</evidence>
<sequence length="415" mass="48883">MKMLLCLFLYAIFINCLIKEFQASQNYLFIEIFSDEWLDMKIEVAENQVIMSQIAQESTQYLSMYYKLKIGQQYKLDIFLFPESNVTIQELPYKNCPNNCSNQGICQNLQCHCQTMAAGDRCQFEVVQLYNRTQYSESLKPHQTLTIAVFYQQSQLIDDQNQTRNFQIQSSSSIDSKIYLLQPFEYPQSNLINSKLIYDGQLTSIPQEIDYSFNFQRYHIEVSYFSFVLVLKNMNSYKQDIVIKYQLLDNDQKFQDFILVAILSVISFIILLIIIYIVRRRCQYLSQSKIIENQQEDCSDNIIIQLMPIVNPVKDQDCIICLDPLDNRLCRQTPCKHIMHDNCLKQWIQKQLTCPLCRETFNDVEYIPKIFKSRNQTSNTLILSNQGQSIVQSERNSVRSMIITRTRQSRLAVFQ</sequence>
<feature type="signal peptide" evidence="10">
    <location>
        <begin position="1"/>
        <end position="23"/>
    </location>
</feature>
<feature type="chain" id="PRO_5035740995" description="RING-type domain-containing protein" evidence="10">
    <location>
        <begin position="24"/>
        <end position="415"/>
    </location>
</feature>
<keyword evidence="5" id="KW-0862">Zinc</keyword>
<feature type="transmembrane region" description="Helical" evidence="9">
    <location>
        <begin position="257"/>
        <end position="278"/>
    </location>
</feature>
<keyword evidence="3" id="KW-0479">Metal-binding</keyword>
<gene>
    <name evidence="12" type="ORF">PPRIM_AZ9-3.1.T0580182</name>
</gene>
<comment type="subcellular location">
    <subcellularLocation>
        <location evidence="1">Membrane</location>
    </subcellularLocation>
</comment>